<dbReference type="AlphaFoldDB" id="T1GWZ6"/>
<name>T1GWZ6_MEGSC</name>
<evidence type="ECO:0000256" key="1">
    <source>
        <dbReference type="SAM" id="MobiDB-lite"/>
    </source>
</evidence>
<organism evidence="2 3">
    <name type="scientific">Megaselia scalaris</name>
    <name type="common">Humpbacked fly</name>
    <name type="synonym">Phora scalaris</name>
    <dbReference type="NCBI Taxonomy" id="36166"/>
    <lineage>
        <taxon>Eukaryota</taxon>
        <taxon>Metazoa</taxon>
        <taxon>Ecdysozoa</taxon>
        <taxon>Arthropoda</taxon>
        <taxon>Hexapoda</taxon>
        <taxon>Insecta</taxon>
        <taxon>Pterygota</taxon>
        <taxon>Neoptera</taxon>
        <taxon>Endopterygota</taxon>
        <taxon>Diptera</taxon>
        <taxon>Brachycera</taxon>
        <taxon>Muscomorpha</taxon>
        <taxon>Platypezoidea</taxon>
        <taxon>Phoridae</taxon>
        <taxon>Megaseliini</taxon>
        <taxon>Megaselia</taxon>
    </lineage>
</organism>
<reference evidence="2" key="2">
    <citation type="submission" date="2015-06" db="UniProtKB">
        <authorList>
            <consortium name="EnsemblMetazoa"/>
        </authorList>
    </citation>
    <scope>IDENTIFICATION</scope>
</reference>
<protein>
    <submittedName>
        <fullName evidence="2">Uncharacterized protein</fullName>
    </submittedName>
</protein>
<dbReference type="EMBL" id="CAQQ02157599">
    <property type="status" value="NOT_ANNOTATED_CDS"/>
    <property type="molecule type" value="Genomic_DNA"/>
</dbReference>
<dbReference type="Proteomes" id="UP000015102">
    <property type="component" value="Unassembled WGS sequence"/>
</dbReference>
<dbReference type="EnsemblMetazoa" id="MESCA008333-RA">
    <property type="protein sequence ID" value="MESCA008333-PA"/>
    <property type="gene ID" value="MESCA008333"/>
</dbReference>
<keyword evidence="3" id="KW-1185">Reference proteome</keyword>
<proteinExistence type="predicted"/>
<feature type="region of interest" description="Disordered" evidence="1">
    <location>
        <begin position="20"/>
        <end position="44"/>
    </location>
</feature>
<sequence>NKRKIVLENEEGEDFAGFLLETNSHPETSEHNSSQTFSDSGEDFVPELDDLSSSSECEMQINYEPEPKKKKRTKNVKGNLQNTKDIEIVNNLRTYIKEGKAKIIEIKGKSESKYMGARGKLFISRDKNKTDILCLL</sequence>
<reference evidence="3" key="1">
    <citation type="submission" date="2013-02" db="EMBL/GenBank/DDBJ databases">
        <authorList>
            <person name="Hughes D."/>
        </authorList>
    </citation>
    <scope>NUCLEOTIDE SEQUENCE</scope>
    <source>
        <strain>Durham</strain>
        <strain evidence="3">NC isolate 2 -- Noor lab</strain>
    </source>
</reference>
<evidence type="ECO:0000313" key="2">
    <source>
        <dbReference type="EnsemblMetazoa" id="MESCA008333-PA"/>
    </source>
</evidence>
<evidence type="ECO:0000313" key="3">
    <source>
        <dbReference type="Proteomes" id="UP000015102"/>
    </source>
</evidence>
<dbReference type="HOGENOM" id="CLU_1880601_0_0_1"/>
<dbReference type="EMBL" id="CAQQ02157598">
    <property type="status" value="NOT_ANNOTATED_CDS"/>
    <property type="molecule type" value="Genomic_DNA"/>
</dbReference>
<feature type="compositionally biased region" description="Polar residues" evidence="1">
    <location>
        <begin position="21"/>
        <end position="39"/>
    </location>
</feature>
<accession>T1GWZ6</accession>